<evidence type="ECO:0000256" key="3">
    <source>
        <dbReference type="ARBA" id="ARBA00022448"/>
    </source>
</evidence>
<proteinExistence type="inferred from homology"/>
<comment type="similarity">
    <text evidence="2 9">Belongs to the mitochondrial carrier (TC 2.A.29) family.</text>
</comment>
<gene>
    <name evidence="11" type="ORF">CALVIDRAFT_533468</name>
</gene>
<dbReference type="SUPFAM" id="SSF103506">
    <property type="entry name" value="Mitochondrial carrier"/>
    <property type="match status" value="1"/>
</dbReference>
<evidence type="ECO:0000256" key="2">
    <source>
        <dbReference type="ARBA" id="ARBA00006375"/>
    </source>
</evidence>
<evidence type="ECO:0000256" key="7">
    <source>
        <dbReference type="ARBA" id="ARBA00023136"/>
    </source>
</evidence>
<dbReference type="Gene3D" id="1.50.40.10">
    <property type="entry name" value="Mitochondrial carrier domain"/>
    <property type="match status" value="1"/>
</dbReference>
<dbReference type="GO" id="GO:0016020">
    <property type="term" value="C:membrane"/>
    <property type="evidence" value="ECO:0007669"/>
    <property type="project" value="UniProtKB-SubCell"/>
</dbReference>
<sequence length="405" mass="43970">MEVPDDQADAGGRPLALWHPSPAVTVSIPDWHVSALLTFSAHAGQTTTIGRDGEQARGRGPDPAHWAERAPALPCLPSARTTELEGERVLPGAHAYPPRRSEQCVLLPHATQGGSVLIPPFAWADMFSSALTNPVDVIKVRQQLRTSSSQPGTFWAIGANLIRAEGPLALTKGMLAGVMRESIYGTIRLGTYEFWKTTWRRVSGGRLEEKGLTLKVMSALTSAVVGASLANPTDLVKIRMQAPYPPGTPAPYRNTFHAFATVYREGGGSLLGGVGSLWRGTTPTVARGIVISVSQIVGYDQCKQTLKYGFGWGEGLRLHLAASLFAGLFCSITSNPVDVVKVRIMNDKTRQYRSIAHCVSTILANEGPTAFYKGFMMCWARLGSHTVITYLIFERLRMWAGVRPM</sequence>
<dbReference type="AlphaFoldDB" id="A0A167R1N0"/>
<dbReference type="STRING" id="1330018.A0A167R1N0"/>
<evidence type="ECO:0000256" key="5">
    <source>
        <dbReference type="ARBA" id="ARBA00022737"/>
    </source>
</evidence>
<dbReference type="PROSITE" id="PS50920">
    <property type="entry name" value="SOLCAR"/>
    <property type="match status" value="3"/>
</dbReference>
<evidence type="ECO:0000256" key="6">
    <source>
        <dbReference type="ARBA" id="ARBA00022989"/>
    </source>
</evidence>
<feature type="region of interest" description="Disordered" evidence="10">
    <location>
        <begin position="47"/>
        <end position="68"/>
    </location>
</feature>
<evidence type="ECO:0000256" key="4">
    <source>
        <dbReference type="ARBA" id="ARBA00022692"/>
    </source>
</evidence>
<evidence type="ECO:0000256" key="1">
    <source>
        <dbReference type="ARBA" id="ARBA00004141"/>
    </source>
</evidence>
<evidence type="ECO:0000313" key="12">
    <source>
        <dbReference type="Proteomes" id="UP000076738"/>
    </source>
</evidence>
<accession>A0A167R1N0</accession>
<dbReference type="OrthoDB" id="756301at2759"/>
<feature type="compositionally biased region" description="Basic and acidic residues" evidence="10">
    <location>
        <begin position="51"/>
        <end position="68"/>
    </location>
</feature>
<dbReference type="Pfam" id="PF00153">
    <property type="entry name" value="Mito_carr"/>
    <property type="match status" value="3"/>
</dbReference>
<feature type="repeat" description="Solcar" evidence="8">
    <location>
        <begin position="210"/>
        <end position="305"/>
    </location>
</feature>
<evidence type="ECO:0000256" key="8">
    <source>
        <dbReference type="PROSITE-ProRule" id="PRU00282"/>
    </source>
</evidence>
<keyword evidence="3 9" id="KW-0813">Transport</keyword>
<dbReference type="InterPro" id="IPR050391">
    <property type="entry name" value="Mito_Metabolite_Transporter"/>
</dbReference>
<keyword evidence="6" id="KW-1133">Transmembrane helix</keyword>
<keyword evidence="7 8" id="KW-0472">Membrane</keyword>
<feature type="repeat" description="Solcar" evidence="8">
    <location>
        <begin position="314"/>
        <end position="399"/>
    </location>
</feature>
<evidence type="ECO:0000313" key="11">
    <source>
        <dbReference type="EMBL" id="KZP00461.1"/>
    </source>
</evidence>
<organism evidence="11 12">
    <name type="scientific">Calocera viscosa (strain TUFC12733)</name>
    <dbReference type="NCBI Taxonomy" id="1330018"/>
    <lineage>
        <taxon>Eukaryota</taxon>
        <taxon>Fungi</taxon>
        <taxon>Dikarya</taxon>
        <taxon>Basidiomycota</taxon>
        <taxon>Agaricomycotina</taxon>
        <taxon>Dacrymycetes</taxon>
        <taxon>Dacrymycetales</taxon>
        <taxon>Dacrymycetaceae</taxon>
        <taxon>Calocera</taxon>
    </lineage>
</organism>
<dbReference type="InterPro" id="IPR023395">
    <property type="entry name" value="MCP_dom_sf"/>
</dbReference>
<comment type="subcellular location">
    <subcellularLocation>
        <location evidence="1">Membrane</location>
        <topology evidence="1">Multi-pass membrane protein</topology>
    </subcellularLocation>
</comment>
<evidence type="ECO:0000256" key="10">
    <source>
        <dbReference type="SAM" id="MobiDB-lite"/>
    </source>
</evidence>
<keyword evidence="12" id="KW-1185">Reference proteome</keyword>
<reference evidence="11 12" key="1">
    <citation type="journal article" date="2016" name="Mol. Biol. Evol.">
        <title>Comparative Genomics of Early-Diverging Mushroom-Forming Fungi Provides Insights into the Origins of Lignocellulose Decay Capabilities.</title>
        <authorList>
            <person name="Nagy L.G."/>
            <person name="Riley R."/>
            <person name="Tritt A."/>
            <person name="Adam C."/>
            <person name="Daum C."/>
            <person name="Floudas D."/>
            <person name="Sun H."/>
            <person name="Yadav J.S."/>
            <person name="Pangilinan J."/>
            <person name="Larsson K.H."/>
            <person name="Matsuura K."/>
            <person name="Barry K."/>
            <person name="Labutti K."/>
            <person name="Kuo R."/>
            <person name="Ohm R.A."/>
            <person name="Bhattacharya S.S."/>
            <person name="Shirouzu T."/>
            <person name="Yoshinaga Y."/>
            <person name="Martin F.M."/>
            <person name="Grigoriev I.V."/>
            <person name="Hibbett D.S."/>
        </authorList>
    </citation>
    <scope>NUCLEOTIDE SEQUENCE [LARGE SCALE GENOMIC DNA]</scope>
    <source>
        <strain evidence="11 12">TUFC12733</strain>
    </source>
</reference>
<evidence type="ECO:0000256" key="9">
    <source>
        <dbReference type="RuleBase" id="RU000488"/>
    </source>
</evidence>
<dbReference type="PANTHER" id="PTHR45618">
    <property type="entry name" value="MITOCHONDRIAL DICARBOXYLATE CARRIER-RELATED"/>
    <property type="match status" value="1"/>
</dbReference>
<feature type="repeat" description="Solcar" evidence="8">
    <location>
        <begin position="112"/>
        <end position="198"/>
    </location>
</feature>
<dbReference type="Proteomes" id="UP000076738">
    <property type="component" value="Unassembled WGS sequence"/>
</dbReference>
<keyword evidence="5" id="KW-0677">Repeat</keyword>
<dbReference type="EMBL" id="KV417269">
    <property type="protein sequence ID" value="KZP00461.1"/>
    <property type="molecule type" value="Genomic_DNA"/>
</dbReference>
<keyword evidence="4 8" id="KW-0812">Transmembrane</keyword>
<protein>
    <submittedName>
        <fullName evidence="11">Mitochondrial carrier</fullName>
    </submittedName>
</protein>
<name>A0A167R1N0_CALVF</name>
<dbReference type="InterPro" id="IPR018108">
    <property type="entry name" value="MCP_transmembrane"/>
</dbReference>